<gene>
    <name evidence="2" type="ORF">AACH10_05300</name>
</gene>
<keyword evidence="2" id="KW-0378">Hydrolase</keyword>
<reference evidence="2 3" key="1">
    <citation type="submission" date="2024-04" db="EMBL/GenBank/DDBJ databases">
        <title>Novel species of the genus Ideonella isolated from streams.</title>
        <authorList>
            <person name="Lu H."/>
        </authorList>
    </citation>
    <scope>NUCLEOTIDE SEQUENCE [LARGE SCALE GENOMIC DNA]</scope>
    <source>
        <strain evidence="2 3">DXS22W</strain>
    </source>
</reference>
<comment type="caution">
    <text evidence="2">The sequence shown here is derived from an EMBL/GenBank/DDBJ whole genome shotgun (WGS) entry which is preliminary data.</text>
</comment>
<dbReference type="Gene3D" id="3.40.50.1820">
    <property type="entry name" value="alpha/beta hydrolase"/>
    <property type="match status" value="1"/>
</dbReference>
<dbReference type="Proteomes" id="UP001365405">
    <property type="component" value="Unassembled WGS sequence"/>
</dbReference>
<dbReference type="InterPro" id="IPR000073">
    <property type="entry name" value="AB_hydrolase_1"/>
</dbReference>
<protein>
    <submittedName>
        <fullName evidence="2">Alpha/beta fold hydrolase</fullName>
    </submittedName>
</protein>
<feature type="domain" description="AB hydrolase-1" evidence="1">
    <location>
        <begin position="46"/>
        <end position="145"/>
    </location>
</feature>
<dbReference type="GO" id="GO:0016787">
    <property type="term" value="F:hydrolase activity"/>
    <property type="evidence" value="ECO:0007669"/>
    <property type="project" value="UniProtKB-KW"/>
</dbReference>
<dbReference type="PANTHER" id="PTHR42103">
    <property type="entry name" value="ALPHA/BETA-HYDROLASES SUPERFAMILY PROTEIN"/>
    <property type="match status" value="1"/>
</dbReference>
<dbReference type="EMBL" id="JBBUTH010000002">
    <property type="protein sequence ID" value="MEK8049648.1"/>
    <property type="molecule type" value="Genomic_DNA"/>
</dbReference>
<accession>A0ABU9CCQ6</accession>
<dbReference type="Pfam" id="PF00561">
    <property type="entry name" value="Abhydrolase_1"/>
    <property type="match status" value="1"/>
</dbReference>
<sequence length="210" mass="21853">MNRDTQLLTIAGPAGALACAIDEPPAEARVDGAPRGVAVICHPHPLHGGTMDNKVVQTIARAVLQLGFRAVRFNFRGVGESSGTYDDGRGETDDALAVVAAHRQAGVPLWLAGFSFGSFCAAQAAARLAEAGTPADRLALVGPATSRFALPAVPADTVVVHGEADEVVPLQATFDWARPQALPVTVLPGVGHFFHGQLTLLKTVLVQALR</sequence>
<evidence type="ECO:0000313" key="3">
    <source>
        <dbReference type="Proteomes" id="UP001365405"/>
    </source>
</evidence>
<dbReference type="PANTHER" id="PTHR42103:SF2">
    <property type="entry name" value="AB HYDROLASE-1 DOMAIN-CONTAINING PROTEIN"/>
    <property type="match status" value="1"/>
</dbReference>
<dbReference type="SUPFAM" id="SSF53474">
    <property type="entry name" value="alpha/beta-Hydrolases"/>
    <property type="match status" value="1"/>
</dbReference>
<organism evidence="2 3">
    <name type="scientific">Pseudaquabacterium inlustre</name>
    <dbReference type="NCBI Taxonomy" id="2984192"/>
    <lineage>
        <taxon>Bacteria</taxon>
        <taxon>Pseudomonadati</taxon>
        <taxon>Pseudomonadota</taxon>
        <taxon>Betaproteobacteria</taxon>
        <taxon>Burkholderiales</taxon>
        <taxon>Sphaerotilaceae</taxon>
        <taxon>Pseudaquabacterium</taxon>
    </lineage>
</organism>
<dbReference type="RefSeq" id="WP_341409327.1">
    <property type="nucleotide sequence ID" value="NZ_JBBUTH010000002.1"/>
</dbReference>
<proteinExistence type="predicted"/>
<evidence type="ECO:0000259" key="1">
    <source>
        <dbReference type="Pfam" id="PF00561"/>
    </source>
</evidence>
<evidence type="ECO:0000313" key="2">
    <source>
        <dbReference type="EMBL" id="MEK8049648.1"/>
    </source>
</evidence>
<dbReference type="PROSITE" id="PS51257">
    <property type="entry name" value="PROKAR_LIPOPROTEIN"/>
    <property type="match status" value="1"/>
</dbReference>
<name>A0ABU9CCQ6_9BURK</name>
<dbReference type="InterPro" id="IPR029058">
    <property type="entry name" value="AB_hydrolase_fold"/>
</dbReference>
<keyword evidence="3" id="KW-1185">Reference proteome</keyword>